<keyword evidence="3" id="KW-0808">Transferase</keyword>
<dbReference type="InterPro" id="IPR000192">
    <property type="entry name" value="Aminotrans_V_dom"/>
</dbReference>
<comment type="caution">
    <text evidence="3">The sequence shown here is derived from an EMBL/GenBank/DDBJ whole genome shotgun (WGS) entry which is preliminary data.</text>
</comment>
<accession>A0ABX1GK63</accession>
<evidence type="ECO:0000313" key="3">
    <source>
        <dbReference type="EMBL" id="NKI19624.1"/>
    </source>
</evidence>
<dbReference type="InterPro" id="IPR015424">
    <property type="entry name" value="PyrdxlP-dep_Trfase"/>
</dbReference>
<protein>
    <submittedName>
        <fullName evidence="3">Aminotransferase class V-fold PLP-dependent enzyme</fullName>
    </submittedName>
</protein>
<keyword evidence="1" id="KW-0663">Pyridoxal phosphate</keyword>
<dbReference type="InterPro" id="IPR015421">
    <property type="entry name" value="PyrdxlP-dep_Trfase_major"/>
</dbReference>
<dbReference type="PANTHER" id="PTHR43586">
    <property type="entry name" value="CYSTEINE DESULFURASE"/>
    <property type="match status" value="1"/>
</dbReference>
<dbReference type="PANTHER" id="PTHR43586:SF15">
    <property type="entry name" value="BLR3095 PROTEIN"/>
    <property type="match status" value="1"/>
</dbReference>
<dbReference type="Gene3D" id="3.90.1150.10">
    <property type="entry name" value="Aspartate Aminotransferase, domain 1"/>
    <property type="match status" value="1"/>
</dbReference>
<sequence>MNPILPISNINLNREFELDRDIVYLNHAADAPWSIRAKNNAVAFAEEASRFGATYYDRWKEAEALLRRQFSQLINASTTNEIAILKNTSEGLSTVAYGLDWQPGDNVVIPNESFPSNRIVWESLASRGVATHKVSLRNSDVEPELSILNAIDQRTRLLSVSSVQNNTGLKLNLNVLGEFCRQHSVLFCVDAIQSLGAQPFDVQAIHADFVTADSHKWMLGPEGVALFFCREELLDQLRLNRYGWRMVEEPRNFESENWCVAHSARRFECGSLNMQGIHTLTGSLSLLLEYSITKVAADLDRNILYLIAGLQKIPRIRITSNTSASRRAGIVCFTAEGVESLRLGQELNNRNIICSTLNDNIRFSPHFYTSTESIDIALAALRQAICESVSN</sequence>
<dbReference type="Gene3D" id="3.40.640.10">
    <property type="entry name" value="Type I PLP-dependent aspartate aminotransferase-like (Major domain)"/>
    <property type="match status" value="1"/>
</dbReference>
<dbReference type="InterPro" id="IPR015422">
    <property type="entry name" value="PyrdxlP-dep_Trfase_small"/>
</dbReference>
<gene>
    <name evidence="3" type="ORF">HCU74_19635</name>
</gene>
<organism evidence="3 4">
    <name type="scientific">Spongiibacter thalassae</name>
    <dbReference type="NCBI Taxonomy" id="2721624"/>
    <lineage>
        <taxon>Bacteria</taxon>
        <taxon>Pseudomonadati</taxon>
        <taxon>Pseudomonadota</taxon>
        <taxon>Gammaproteobacteria</taxon>
        <taxon>Cellvibrionales</taxon>
        <taxon>Spongiibacteraceae</taxon>
        <taxon>Spongiibacter</taxon>
    </lineage>
</organism>
<dbReference type="EMBL" id="JAAWWK010000010">
    <property type="protein sequence ID" value="NKI19624.1"/>
    <property type="molecule type" value="Genomic_DNA"/>
</dbReference>
<dbReference type="Proteomes" id="UP000765845">
    <property type="component" value="Unassembled WGS sequence"/>
</dbReference>
<dbReference type="GO" id="GO:0008483">
    <property type="term" value="F:transaminase activity"/>
    <property type="evidence" value="ECO:0007669"/>
    <property type="project" value="UniProtKB-KW"/>
</dbReference>
<proteinExistence type="predicted"/>
<evidence type="ECO:0000313" key="4">
    <source>
        <dbReference type="Proteomes" id="UP000765845"/>
    </source>
</evidence>
<dbReference type="RefSeq" id="WP_168452148.1">
    <property type="nucleotide sequence ID" value="NZ_JAAWWK010000010.1"/>
</dbReference>
<evidence type="ECO:0000259" key="2">
    <source>
        <dbReference type="Pfam" id="PF00266"/>
    </source>
</evidence>
<reference evidence="3 4" key="1">
    <citation type="submission" date="2020-04" db="EMBL/GenBank/DDBJ databases">
        <authorList>
            <person name="Yoon J."/>
        </authorList>
    </citation>
    <scope>NUCLEOTIDE SEQUENCE [LARGE SCALE GENOMIC DNA]</scope>
    <source>
        <strain evidence="3 4">KMU-166</strain>
    </source>
</reference>
<name>A0ABX1GK63_9GAMM</name>
<dbReference type="SUPFAM" id="SSF53383">
    <property type="entry name" value="PLP-dependent transferases"/>
    <property type="match status" value="1"/>
</dbReference>
<evidence type="ECO:0000256" key="1">
    <source>
        <dbReference type="ARBA" id="ARBA00022898"/>
    </source>
</evidence>
<feature type="domain" description="Aminotransferase class V" evidence="2">
    <location>
        <begin position="65"/>
        <end position="355"/>
    </location>
</feature>
<keyword evidence="3" id="KW-0032">Aminotransferase</keyword>
<dbReference type="Pfam" id="PF00266">
    <property type="entry name" value="Aminotran_5"/>
    <property type="match status" value="1"/>
</dbReference>
<keyword evidence="4" id="KW-1185">Reference proteome</keyword>